<comment type="caution">
    <text evidence="1">The sequence shown here is derived from an EMBL/GenBank/DDBJ whole genome shotgun (WGS) entry which is preliminary data.</text>
</comment>
<gene>
    <name evidence="1" type="ORF">K3G42_003328</name>
</gene>
<protein>
    <submittedName>
        <fullName evidence="1">Uncharacterized protein</fullName>
    </submittedName>
</protein>
<evidence type="ECO:0000313" key="1">
    <source>
        <dbReference type="EMBL" id="KAH7997604.1"/>
    </source>
</evidence>
<dbReference type="Proteomes" id="UP000827872">
    <property type="component" value="Linkage Group LG12"/>
</dbReference>
<proteinExistence type="predicted"/>
<dbReference type="EMBL" id="CM037625">
    <property type="protein sequence ID" value="KAH7997604.1"/>
    <property type="molecule type" value="Genomic_DNA"/>
</dbReference>
<evidence type="ECO:0000313" key="2">
    <source>
        <dbReference type="Proteomes" id="UP000827872"/>
    </source>
</evidence>
<accession>A0ACB8EXH8</accession>
<organism evidence="1 2">
    <name type="scientific">Sphaerodactylus townsendi</name>
    <dbReference type="NCBI Taxonomy" id="933632"/>
    <lineage>
        <taxon>Eukaryota</taxon>
        <taxon>Metazoa</taxon>
        <taxon>Chordata</taxon>
        <taxon>Craniata</taxon>
        <taxon>Vertebrata</taxon>
        <taxon>Euteleostomi</taxon>
        <taxon>Lepidosauria</taxon>
        <taxon>Squamata</taxon>
        <taxon>Bifurcata</taxon>
        <taxon>Gekkota</taxon>
        <taxon>Sphaerodactylidae</taxon>
        <taxon>Sphaerodactylus</taxon>
    </lineage>
</organism>
<reference evidence="1" key="1">
    <citation type="submission" date="2021-08" db="EMBL/GenBank/DDBJ databases">
        <title>The first chromosome-level gecko genome reveals the dynamic sex chromosomes of Neotropical dwarf geckos (Sphaerodactylidae: Sphaerodactylus).</title>
        <authorList>
            <person name="Pinto B.J."/>
            <person name="Keating S.E."/>
            <person name="Gamble T."/>
        </authorList>
    </citation>
    <scope>NUCLEOTIDE SEQUENCE</scope>
    <source>
        <strain evidence="1">TG3544</strain>
    </source>
</reference>
<keyword evidence="2" id="KW-1185">Reference proteome</keyword>
<sequence length="109" mass="11605">MRWAGALLLLAALGSSGGTRGCPLQLRGCKCVDDRPKGLAMPGAARKRVSCSGQDLGEPPAPRFLPNGTVTLIPERSVRQGYSNCAKIGDLNLVLLSPNWDTLTTRMIK</sequence>
<name>A0ACB8EXH8_9SAUR</name>